<evidence type="ECO:0000256" key="15">
    <source>
        <dbReference type="SAM" id="MobiDB-lite"/>
    </source>
</evidence>
<feature type="compositionally biased region" description="Polar residues" evidence="15">
    <location>
        <begin position="347"/>
        <end position="358"/>
    </location>
</feature>
<evidence type="ECO:0000259" key="16">
    <source>
        <dbReference type="PROSITE" id="PS50020"/>
    </source>
</evidence>
<name>A0AAV8GP13_9POAL</name>
<dbReference type="Gene3D" id="2.20.70.10">
    <property type="match status" value="2"/>
</dbReference>
<keyword evidence="5" id="KW-0399">Innate immunity</keyword>
<keyword evidence="12" id="KW-0539">Nucleus</keyword>
<dbReference type="GO" id="GO:0043021">
    <property type="term" value="F:ribonucleoprotein complex binding"/>
    <property type="evidence" value="ECO:0007669"/>
    <property type="project" value="TreeGrafter"/>
</dbReference>
<dbReference type="SMART" id="SM00456">
    <property type="entry name" value="WW"/>
    <property type="match status" value="2"/>
</dbReference>
<comment type="caution">
    <text evidence="17">The sequence shown here is derived from an EMBL/GenBank/DDBJ whole genome shotgun (WGS) entry which is preliminary data.</text>
</comment>
<dbReference type="PANTHER" id="PTHR21737">
    <property type="entry name" value="POLYGLUTAMINE BINDING PROTEIN 1/MARVEL MEMBRANE-ASSOCIATING DOMAIN CONTAINING 3"/>
    <property type="match status" value="1"/>
</dbReference>
<dbReference type="PROSITE" id="PS01159">
    <property type="entry name" value="WW_DOMAIN_1"/>
    <property type="match status" value="2"/>
</dbReference>
<dbReference type="SUPFAM" id="SSF51045">
    <property type="entry name" value="WW domain"/>
    <property type="match status" value="2"/>
</dbReference>
<keyword evidence="6" id="KW-0507">mRNA processing</keyword>
<sequence length="464" mass="49732">MFAEEMSNVQNQHLPASIEGSSYLSVGSVENVESAVQHAVLHEQEIETQQVIQSQRQEKEIGQPVQESGDVLSGHYDPTAIKGHLLKITADHRAEVANKRGKLTHSDNGNGEIGNGYGVPGGGAYLSISSGFQSGKSEAKTEGANAAKEIPEFLKQKLKARGIIKDETGKEAHGKIESSSEVRESPIVGDLPPGWIEARDPSNGAVFYHNQSTGVSQWDPPSLTKSSAQSNNESVLPLPADWAEASDKSTGKKYYYNKRTQISQWEHPFSTQQSASTQVVSGVMGTGDGLQTQMPRCLGCGGWGLGLVQSSGYCNHCTRVNNLPFQQHQYFGQQNQDEARKVGPIKSQGNTTATSRPSSKPPFGKGQKKRSYEEDDELDPMDPSSYSDAPRGGWGVGLKGVQPRAADTTASGPLFQQRPYPSPGAVLRRNAEIASQSKSHGGSRGQMAPISKRGDGSDGLGDAD</sequence>
<protein>
    <recommendedName>
        <fullName evidence="3">Polyglutamine-binding protein 1</fullName>
    </recommendedName>
    <alternativeName>
        <fullName evidence="13">Polyglutamine tract-binding protein 1</fullName>
    </alternativeName>
</protein>
<evidence type="ECO:0000256" key="9">
    <source>
        <dbReference type="ARBA" id="ARBA00023015"/>
    </source>
</evidence>
<keyword evidence="8" id="KW-0391">Immunity</keyword>
<dbReference type="EMBL" id="JAMFTS010000001">
    <property type="protein sequence ID" value="KAJ4806714.1"/>
    <property type="molecule type" value="Genomic_DNA"/>
</dbReference>
<keyword evidence="11" id="KW-0508">mRNA splicing</keyword>
<dbReference type="Pfam" id="PF00397">
    <property type="entry name" value="WW"/>
    <property type="match status" value="2"/>
</dbReference>
<dbReference type="GO" id="GO:0005737">
    <property type="term" value="C:cytoplasm"/>
    <property type="evidence" value="ECO:0007669"/>
    <property type="project" value="TreeGrafter"/>
</dbReference>
<gene>
    <name evidence="17" type="ORF">LUZ62_019280</name>
</gene>
<dbReference type="GO" id="GO:0016607">
    <property type="term" value="C:nuclear speck"/>
    <property type="evidence" value="ECO:0007669"/>
    <property type="project" value="UniProtKB-SubCell"/>
</dbReference>
<evidence type="ECO:0000256" key="5">
    <source>
        <dbReference type="ARBA" id="ARBA00022588"/>
    </source>
</evidence>
<evidence type="ECO:0000256" key="3">
    <source>
        <dbReference type="ARBA" id="ARBA00021117"/>
    </source>
</evidence>
<dbReference type="PANTHER" id="PTHR21737:SF3">
    <property type="entry name" value="POLYGLUTAMINE-BINDING PROTEIN 1"/>
    <property type="match status" value="1"/>
</dbReference>
<keyword evidence="4" id="KW-0597">Phosphoprotein</keyword>
<evidence type="ECO:0000256" key="11">
    <source>
        <dbReference type="ARBA" id="ARBA00023187"/>
    </source>
</evidence>
<keyword evidence="10" id="KW-0804">Transcription</keyword>
<evidence type="ECO:0000256" key="8">
    <source>
        <dbReference type="ARBA" id="ARBA00022859"/>
    </source>
</evidence>
<feature type="region of interest" description="Disordered" evidence="15">
    <location>
        <begin position="169"/>
        <end position="188"/>
    </location>
</feature>
<accession>A0AAV8GP13</accession>
<evidence type="ECO:0000313" key="17">
    <source>
        <dbReference type="EMBL" id="KAJ4806714.1"/>
    </source>
</evidence>
<organism evidence="17 18">
    <name type="scientific">Rhynchospora pubera</name>
    <dbReference type="NCBI Taxonomy" id="906938"/>
    <lineage>
        <taxon>Eukaryota</taxon>
        <taxon>Viridiplantae</taxon>
        <taxon>Streptophyta</taxon>
        <taxon>Embryophyta</taxon>
        <taxon>Tracheophyta</taxon>
        <taxon>Spermatophyta</taxon>
        <taxon>Magnoliopsida</taxon>
        <taxon>Liliopsida</taxon>
        <taxon>Poales</taxon>
        <taxon>Cyperaceae</taxon>
        <taxon>Cyperoideae</taxon>
        <taxon>Rhynchosporeae</taxon>
        <taxon>Rhynchospora</taxon>
    </lineage>
</organism>
<dbReference type="GO" id="GO:0045087">
    <property type="term" value="P:innate immune response"/>
    <property type="evidence" value="ECO:0007669"/>
    <property type="project" value="UniProtKB-KW"/>
</dbReference>
<evidence type="ECO:0000313" key="18">
    <source>
        <dbReference type="Proteomes" id="UP001140206"/>
    </source>
</evidence>
<feature type="region of interest" description="Disordered" evidence="15">
    <location>
        <begin position="334"/>
        <end position="464"/>
    </location>
</feature>
<proteinExistence type="predicted"/>
<dbReference type="Proteomes" id="UP001140206">
    <property type="component" value="Chromosome 1"/>
</dbReference>
<reference evidence="17" key="1">
    <citation type="submission" date="2022-08" db="EMBL/GenBank/DDBJ databases">
        <authorList>
            <person name="Marques A."/>
        </authorList>
    </citation>
    <scope>NUCLEOTIDE SEQUENCE</scope>
    <source>
        <strain evidence="17">RhyPub2mFocal</strain>
        <tissue evidence="17">Leaves</tissue>
    </source>
</reference>
<feature type="domain" description="WW" evidence="16">
    <location>
        <begin position="236"/>
        <end position="270"/>
    </location>
</feature>
<evidence type="ECO:0000256" key="6">
    <source>
        <dbReference type="ARBA" id="ARBA00022664"/>
    </source>
</evidence>
<keyword evidence="7" id="KW-0677">Repeat</keyword>
<evidence type="ECO:0000256" key="14">
    <source>
        <dbReference type="ARBA" id="ARBA00046362"/>
    </source>
</evidence>
<keyword evidence="9" id="KW-0805">Transcription regulation</keyword>
<comment type="subcellular location">
    <subcellularLocation>
        <location evidence="2">Cytoplasmic granule</location>
    </subcellularLocation>
    <subcellularLocation>
        <location evidence="1">Nucleus speckle</location>
    </subcellularLocation>
</comment>
<keyword evidence="18" id="KW-1185">Reference proteome</keyword>
<evidence type="ECO:0000256" key="2">
    <source>
        <dbReference type="ARBA" id="ARBA00004463"/>
    </source>
</evidence>
<evidence type="ECO:0000256" key="12">
    <source>
        <dbReference type="ARBA" id="ARBA00023242"/>
    </source>
</evidence>
<evidence type="ECO:0000256" key="1">
    <source>
        <dbReference type="ARBA" id="ARBA00004324"/>
    </source>
</evidence>
<dbReference type="Gene3D" id="3.40.30.10">
    <property type="entry name" value="Glutaredoxin"/>
    <property type="match status" value="1"/>
</dbReference>
<dbReference type="InterPro" id="IPR036020">
    <property type="entry name" value="WW_dom_sf"/>
</dbReference>
<dbReference type="CDD" id="cd00201">
    <property type="entry name" value="WW"/>
    <property type="match status" value="2"/>
</dbReference>
<evidence type="ECO:0000256" key="13">
    <source>
        <dbReference type="ARBA" id="ARBA00042167"/>
    </source>
</evidence>
<evidence type="ECO:0000256" key="4">
    <source>
        <dbReference type="ARBA" id="ARBA00022553"/>
    </source>
</evidence>
<dbReference type="PROSITE" id="PS50020">
    <property type="entry name" value="WW_DOMAIN_2"/>
    <property type="match status" value="2"/>
</dbReference>
<dbReference type="AlphaFoldDB" id="A0AAV8GP13"/>
<comment type="subunit">
    <text evidence="14">Interacts with POU3F2/Brn-2, ATXN1, TXNL4A, HTT and AR. Interaction with ATXN1 correlates positively with the length of the polyglutamine tract. Interacts with RNA polymerase II large subunit in a phosphorylation-dependent manner. Forms a ternary complex with ATXN1 mutant and phosphorylated RNA polymerase II. Interacts (via C-terminus) with TXNL4A and CD2BP2. Interacts (via WW domain) with ATN1 and SF3B1, and may interact with additional splice factors. Interacts (via WW domain) with WBP11; Leading to reduce interaction between PQBP1 and TXNL4A. Interacts with CAPRIN1. Interacts with DDX1. Interacts with SFPQ. Interacts with KHSRP.</text>
</comment>
<dbReference type="GO" id="GO:0000380">
    <property type="term" value="P:alternative mRNA splicing, via spliceosome"/>
    <property type="evidence" value="ECO:0007669"/>
    <property type="project" value="TreeGrafter"/>
</dbReference>
<feature type="compositionally biased region" description="Basic and acidic residues" evidence="15">
    <location>
        <begin position="169"/>
        <end position="184"/>
    </location>
</feature>
<evidence type="ECO:0000256" key="10">
    <source>
        <dbReference type="ARBA" id="ARBA00023163"/>
    </source>
</evidence>
<evidence type="ECO:0000256" key="7">
    <source>
        <dbReference type="ARBA" id="ARBA00022737"/>
    </source>
</evidence>
<feature type="domain" description="WW" evidence="16">
    <location>
        <begin position="189"/>
        <end position="223"/>
    </location>
</feature>
<dbReference type="InterPro" id="IPR001202">
    <property type="entry name" value="WW_dom"/>
</dbReference>